<comment type="caution">
    <text evidence="2">The sequence shown here is derived from an EMBL/GenBank/DDBJ whole genome shotgun (WGS) entry which is preliminary data.</text>
</comment>
<dbReference type="Proteomes" id="UP001498398">
    <property type="component" value="Unassembled WGS sequence"/>
</dbReference>
<evidence type="ECO:0000313" key="2">
    <source>
        <dbReference type="EMBL" id="KAK7452734.1"/>
    </source>
</evidence>
<organism evidence="2 3">
    <name type="scientific">Marasmiellus scandens</name>
    <dbReference type="NCBI Taxonomy" id="2682957"/>
    <lineage>
        <taxon>Eukaryota</taxon>
        <taxon>Fungi</taxon>
        <taxon>Dikarya</taxon>
        <taxon>Basidiomycota</taxon>
        <taxon>Agaricomycotina</taxon>
        <taxon>Agaricomycetes</taxon>
        <taxon>Agaricomycetidae</taxon>
        <taxon>Agaricales</taxon>
        <taxon>Marasmiineae</taxon>
        <taxon>Omphalotaceae</taxon>
        <taxon>Marasmiellus</taxon>
    </lineage>
</organism>
<protein>
    <submittedName>
        <fullName evidence="2">Uncharacterized protein</fullName>
    </submittedName>
</protein>
<dbReference type="EMBL" id="JBANRG010000028">
    <property type="protein sequence ID" value="KAK7452734.1"/>
    <property type="molecule type" value="Genomic_DNA"/>
</dbReference>
<proteinExistence type="predicted"/>
<accession>A0ABR1JC14</accession>
<reference evidence="2 3" key="1">
    <citation type="submission" date="2024-01" db="EMBL/GenBank/DDBJ databases">
        <title>A draft genome for the cacao thread blight pathogen Marasmiellus scandens.</title>
        <authorList>
            <person name="Baruah I.K."/>
            <person name="Leung J."/>
            <person name="Bukari Y."/>
            <person name="Amoako-Attah I."/>
            <person name="Meinhardt L.W."/>
            <person name="Bailey B.A."/>
            <person name="Cohen S.P."/>
        </authorList>
    </citation>
    <scope>NUCLEOTIDE SEQUENCE [LARGE SCALE GENOMIC DNA]</scope>
    <source>
        <strain evidence="2 3">GH-19</strain>
    </source>
</reference>
<gene>
    <name evidence="2" type="ORF">VKT23_012135</name>
</gene>
<feature type="region of interest" description="Disordered" evidence="1">
    <location>
        <begin position="1"/>
        <end position="39"/>
    </location>
</feature>
<evidence type="ECO:0000256" key="1">
    <source>
        <dbReference type="SAM" id="MobiDB-lite"/>
    </source>
</evidence>
<sequence>MSHKQHSYSRAHMSKDSEGYPSWLPQRPPPPAPASTIHGSVGAAFGPEEWLQPYPRQANLFYNNLGFGPEAPALTFCVAHL</sequence>
<keyword evidence="3" id="KW-1185">Reference proteome</keyword>
<evidence type="ECO:0000313" key="3">
    <source>
        <dbReference type="Proteomes" id="UP001498398"/>
    </source>
</evidence>
<name>A0ABR1JC14_9AGAR</name>